<dbReference type="Proteomes" id="UP001595969">
    <property type="component" value="Unassembled WGS sequence"/>
</dbReference>
<accession>A0ABV9MU02</accession>
<dbReference type="EC" id="2.3.1.-" evidence="2"/>
<keyword evidence="2" id="KW-0808">Transferase</keyword>
<dbReference type="SUPFAM" id="SSF55729">
    <property type="entry name" value="Acyl-CoA N-acyltransferases (Nat)"/>
    <property type="match status" value="1"/>
</dbReference>
<sequence>MGLKVAPNQESFIEPNTLSLLEPNDERDYQWVPLGLYVDQQMVGFAMIGAHDFEKQTIWLDCFMIDANYQGKGYERQFFKIVLNYLLENNSLKIIYLMLTE</sequence>
<dbReference type="CDD" id="cd04301">
    <property type="entry name" value="NAT_SF"/>
    <property type="match status" value="1"/>
</dbReference>
<proteinExistence type="predicted"/>
<name>A0ABV9MU02_9ENTE</name>
<dbReference type="GO" id="GO:0016746">
    <property type="term" value="F:acyltransferase activity"/>
    <property type="evidence" value="ECO:0007669"/>
    <property type="project" value="UniProtKB-KW"/>
</dbReference>
<organism evidence="2 3">
    <name type="scientific">Enterococcus lemanii</name>
    <dbReference type="NCBI Taxonomy" id="1159752"/>
    <lineage>
        <taxon>Bacteria</taxon>
        <taxon>Bacillati</taxon>
        <taxon>Bacillota</taxon>
        <taxon>Bacilli</taxon>
        <taxon>Lactobacillales</taxon>
        <taxon>Enterococcaceae</taxon>
        <taxon>Enterococcus</taxon>
    </lineage>
</organism>
<keyword evidence="2" id="KW-0012">Acyltransferase</keyword>
<evidence type="ECO:0000313" key="2">
    <source>
        <dbReference type="EMBL" id="MFC4718534.1"/>
    </source>
</evidence>
<dbReference type="EMBL" id="JBHSGS010000010">
    <property type="protein sequence ID" value="MFC4718534.1"/>
    <property type="molecule type" value="Genomic_DNA"/>
</dbReference>
<dbReference type="RefSeq" id="WP_338031672.1">
    <property type="nucleotide sequence ID" value="NZ_JAFBFD010000016.1"/>
</dbReference>
<protein>
    <submittedName>
        <fullName evidence="2">GNAT family N-acetyltransferase</fullName>
        <ecNumber evidence="2">2.3.1.-</ecNumber>
    </submittedName>
</protein>
<comment type="caution">
    <text evidence="2">The sequence shown here is derived from an EMBL/GenBank/DDBJ whole genome shotgun (WGS) entry which is preliminary data.</text>
</comment>
<dbReference type="InterPro" id="IPR000182">
    <property type="entry name" value="GNAT_dom"/>
</dbReference>
<keyword evidence="3" id="KW-1185">Reference proteome</keyword>
<dbReference type="Gene3D" id="3.40.630.30">
    <property type="match status" value="1"/>
</dbReference>
<dbReference type="Pfam" id="PF00583">
    <property type="entry name" value="Acetyltransf_1"/>
    <property type="match status" value="1"/>
</dbReference>
<evidence type="ECO:0000259" key="1">
    <source>
        <dbReference type="Pfam" id="PF00583"/>
    </source>
</evidence>
<gene>
    <name evidence="2" type="ORF">ACFO5I_02080</name>
</gene>
<reference evidence="3" key="1">
    <citation type="journal article" date="2019" name="Int. J. Syst. Evol. Microbiol.">
        <title>The Global Catalogue of Microorganisms (GCM) 10K type strain sequencing project: providing services to taxonomists for standard genome sequencing and annotation.</title>
        <authorList>
            <consortium name="The Broad Institute Genomics Platform"/>
            <consortium name="The Broad Institute Genome Sequencing Center for Infectious Disease"/>
            <person name="Wu L."/>
            <person name="Ma J."/>
        </authorList>
    </citation>
    <scope>NUCLEOTIDE SEQUENCE [LARGE SCALE GENOMIC DNA]</scope>
    <source>
        <strain evidence="3">CGMCC 1.19032</strain>
    </source>
</reference>
<dbReference type="InterPro" id="IPR016181">
    <property type="entry name" value="Acyl_CoA_acyltransferase"/>
</dbReference>
<feature type="domain" description="N-acetyltransferase" evidence="1">
    <location>
        <begin position="24"/>
        <end position="97"/>
    </location>
</feature>
<evidence type="ECO:0000313" key="3">
    <source>
        <dbReference type="Proteomes" id="UP001595969"/>
    </source>
</evidence>